<dbReference type="Pfam" id="PF00512">
    <property type="entry name" value="HisKA"/>
    <property type="match status" value="1"/>
</dbReference>
<keyword evidence="4" id="KW-0808">Transferase</keyword>
<dbReference type="PANTHER" id="PTHR43065:SF50">
    <property type="entry name" value="HISTIDINE KINASE"/>
    <property type="match status" value="1"/>
</dbReference>
<dbReference type="InterPro" id="IPR036097">
    <property type="entry name" value="HisK_dim/P_sf"/>
</dbReference>
<evidence type="ECO:0000256" key="6">
    <source>
        <dbReference type="SAM" id="Coils"/>
    </source>
</evidence>
<evidence type="ECO:0000259" key="7">
    <source>
        <dbReference type="PROSITE" id="PS50109"/>
    </source>
</evidence>
<dbReference type="Pfam" id="PF02518">
    <property type="entry name" value="HATPase_c"/>
    <property type="match status" value="1"/>
</dbReference>
<evidence type="ECO:0000313" key="9">
    <source>
        <dbReference type="Proteomes" id="UP000471031"/>
    </source>
</evidence>
<sequence>MNYGKIRSLLTEASPAIRKSTTVTLLFGLFLISSNWFGMYYKIQSEREAELDNASRIVENYAFGFGKQTDHVLKDVDDILWVAQREVEEKGRRIDLSRIISESGYDFSDMVQFGIVGEDGEIIAGSLPFRDAKELTFHDAFVVHKEPGGGLYMGRTVQAAGTGEKVMEMSRRINKRDGSFGGVVLAAVSPGFFTEPYRDLDLNPGTSLEVIGLDGFVRARQVGSTVEAGEDIGASVLYQSIRTEKEGKCIANDALDGGTRIYSFRVLPGFPLAVSVGMEEADVFYQLNQRITGYIRVAATNTAVIILFLSMLLRVTARQKQTEEELQRASDRLEEEVQQRTRELFLANQDLKVINAEHFAINRELQQRNAELLREIAERKRIEKELQRYQSAIMQKNDELTAAIDTLKQAQQQLIQQEKMASIGQLAAGVAHEINNPLGFVKGNVEMLEEYCHLMQILLKEYQELGAMALTGRAQPAMQERLNAIAQMEAAHDLTFVLKDLPELFRDTMEGIERMSKIVKEMRVFSHLRKLQIHEPYDMNQGLRSALIVAQNEIKHCATVECRLGDIPVIEADGGEINQVLLNLIVNAAQAIKGRHQSELGLIQATTWHDERYVYCSIEDSGIGMDEEQLKNIFVPFFTTKPVGQGTGLGLSISYDIVVQRHNGGITVESDAGKGSKFIVALPRKQERTGVAEGGEHEEGNHPDC</sequence>
<accession>A0A845LNL9</accession>
<dbReference type="EC" id="2.7.13.3" evidence="2"/>
<dbReference type="CDD" id="cd12915">
    <property type="entry name" value="PDC2_DGC_like"/>
    <property type="match status" value="1"/>
</dbReference>
<keyword evidence="4" id="KW-0418">Kinase</keyword>
<keyword evidence="9" id="KW-1185">Reference proteome</keyword>
<dbReference type="InterPro" id="IPR003594">
    <property type="entry name" value="HATPase_dom"/>
</dbReference>
<evidence type="ECO:0000256" key="5">
    <source>
        <dbReference type="ARBA" id="ARBA00023012"/>
    </source>
</evidence>
<organism evidence="8 9">
    <name type="scientific">Heliomicrobium gestii</name>
    <name type="common">Heliobacterium gestii</name>
    <dbReference type="NCBI Taxonomy" id="2699"/>
    <lineage>
        <taxon>Bacteria</taxon>
        <taxon>Bacillati</taxon>
        <taxon>Bacillota</taxon>
        <taxon>Clostridia</taxon>
        <taxon>Eubacteriales</taxon>
        <taxon>Heliobacteriaceae</taxon>
        <taxon>Heliomicrobium</taxon>
    </lineage>
</organism>
<dbReference type="InterPro" id="IPR003661">
    <property type="entry name" value="HisK_dim/P_dom"/>
</dbReference>
<dbReference type="SMART" id="SM00387">
    <property type="entry name" value="HATPase_c"/>
    <property type="match status" value="1"/>
</dbReference>
<dbReference type="Gene3D" id="1.10.287.130">
    <property type="match status" value="1"/>
</dbReference>
<dbReference type="EMBL" id="WXEX01000017">
    <property type="protein sequence ID" value="MZP44476.1"/>
    <property type="molecule type" value="Genomic_DNA"/>
</dbReference>
<keyword evidence="5" id="KW-0902">Two-component regulatory system</keyword>
<dbReference type="PANTHER" id="PTHR43065">
    <property type="entry name" value="SENSOR HISTIDINE KINASE"/>
    <property type="match status" value="1"/>
</dbReference>
<dbReference type="Gene3D" id="3.30.565.10">
    <property type="entry name" value="Histidine kinase-like ATPase, C-terminal domain"/>
    <property type="match status" value="1"/>
</dbReference>
<dbReference type="SUPFAM" id="SSF55874">
    <property type="entry name" value="ATPase domain of HSP90 chaperone/DNA topoisomerase II/histidine kinase"/>
    <property type="match status" value="1"/>
</dbReference>
<keyword evidence="3" id="KW-0597">Phosphoprotein</keyword>
<dbReference type="PRINTS" id="PR00344">
    <property type="entry name" value="BCTRLSENSOR"/>
</dbReference>
<reference evidence="8 9" key="1">
    <citation type="submission" date="2020-01" db="EMBL/GenBank/DDBJ databases">
        <title>Whole genome sequence of Heliobacterium gestii DSM 11169.</title>
        <authorList>
            <person name="Kyndt J.A."/>
            <person name="Meyer T.E."/>
        </authorList>
    </citation>
    <scope>NUCLEOTIDE SEQUENCE [LARGE SCALE GENOMIC DNA]</scope>
    <source>
        <strain evidence="8 9">DSM 11169</strain>
    </source>
</reference>
<dbReference type="AlphaFoldDB" id="A0A845LNL9"/>
<proteinExistence type="predicted"/>
<dbReference type="RefSeq" id="WP_161263044.1">
    <property type="nucleotide sequence ID" value="NZ_JAFBDC010000018.1"/>
</dbReference>
<dbReference type="Proteomes" id="UP000471031">
    <property type="component" value="Unassembled WGS sequence"/>
</dbReference>
<evidence type="ECO:0000256" key="1">
    <source>
        <dbReference type="ARBA" id="ARBA00000085"/>
    </source>
</evidence>
<dbReference type="SMART" id="SM00388">
    <property type="entry name" value="HisKA"/>
    <property type="match status" value="1"/>
</dbReference>
<dbReference type="PROSITE" id="PS50109">
    <property type="entry name" value="HIS_KIN"/>
    <property type="match status" value="1"/>
</dbReference>
<dbReference type="CDD" id="cd12914">
    <property type="entry name" value="PDC1_DGC_like"/>
    <property type="match status" value="1"/>
</dbReference>
<dbReference type="OrthoDB" id="9784397at2"/>
<dbReference type="SUPFAM" id="SSF47384">
    <property type="entry name" value="Homodimeric domain of signal transducing histidine kinase"/>
    <property type="match status" value="1"/>
</dbReference>
<dbReference type="Gene3D" id="3.30.450.20">
    <property type="entry name" value="PAS domain"/>
    <property type="match status" value="2"/>
</dbReference>
<gene>
    <name evidence="8" type="ORF">GTO89_15700</name>
</gene>
<dbReference type="InterPro" id="IPR005467">
    <property type="entry name" value="His_kinase_dom"/>
</dbReference>
<evidence type="ECO:0000256" key="2">
    <source>
        <dbReference type="ARBA" id="ARBA00012438"/>
    </source>
</evidence>
<dbReference type="InterPro" id="IPR004358">
    <property type="entry name" value="Sig_transdc_His_kin-like_C"/>
</dbReference>
<evidence type="ECO:0000256" key="3">
    <source>
        <dbReference type="ARBA" id="ARBA00022553"/>
    </source>
</evidence>
<dbReference type="CDD" id="cd00082">
    <property type="entry name" value="HisKA"/>
    <property type="match status" value="1"/>
</dbReference>
<feature type="coiled-coil region" evidence="6">
    <location>
        <begin position="312"/>
        <end position="420"/>
    </location>
</feature>
<evidence type="ECO:0000313" key="8">
    <source>
        <dbReference type="EMBL" id="MZP44476.1"/>
    </source>
</evidence>
<protein>
    <recommendedName>
        <fullName evidence="2">histidine kinase</fullName>
        <ecNumber evidence="2">2.7.13.3</ecNumber>
    </recommendedName>
</protein>
<comment type="catalytic activity">
    <reaction evidence="1">
        <text>ATP + protein L-histidine = ADP + protein N-phospho-L-histidine.</text>
        <dbReference type="EC" id="2.7.13.3"/>
    </reaction>
</comment>
<evidence type="ECO:0000256" key="4">
    <source>
        <dbReference type="ARBA" id="ARBA00022777"/>
    </source>
</evidence>
<dbReference type="GO" id="GO:0000155">
    <property type="term" value="F:phosphorelay sensor kinase activity"/>
    <property type="evidence" value="ECO:0007669"/>
    <property type="project" value="InterPro"/>
</dbReference>
<name>A0A845LNL9_HELGE</name>
<keyword evidence="6" id="KW-0175">Coiled coil</keyword>
<feature type="domain" description="Histidine kinase" evidence="7">
    <location>
        <begin position="429"/>
        <end position="686"/>
    </location>
</feature>
<comment type="caution">
    <text evidence="8">The sequence shown here is derived from an EMBL/GenBank/DDBJ whole genome shotgun (WGS) entry which is preliminary data.</text>
</comment>
<dbReference type="InterPro" id="IPR036890">
    <property type="entry name" value="HATPase_C_sf"/>
</dbReference>